<dbReference type="Gene3D" id="3.30.2410.10">
    <property type="entry name" value="Hect, E3 ligase catalytic domain"/>
    <property type="match status" value="1"/>
</dbReference>
<protein>
    <submittedName>
        <fullName evidence="7">Uncharacterized protein LOC106512087</fullName>
    </submittedName>
</protein>
<evidence type="ECO:0000256" key="3">
    <source>
        <dbReference type="PROSITE-ProRule" id="PRU00104"/>
    </source>
</evidence>
<keyword evidence="1" id="KW-0808">Transferase</keyword>
<keyword evidence="2 3" id="KW-0833">Ubl conjugation pathway</keyword>
<dbReference type="InterPro" id="IPR035983">
    <property type="entry name" value="Hect_E3_ubiquitin_ligase"/>
</dbReference>
<feature type="domain" description="HECT" evidence="5">
    <location>
        <begin position="46"/>
        <end position="218"/>
    </location>
</feature>
<dbReference type="InterPro" id="IPR000569">
    <property type="entry name" value="HECT_dom"/>
</dbReference>
<dbReference type="RefSeq" id="XP_013856234.1">
    <property type="nucleotide sequence ID" value="XM_014000780.1"/>
</dbReference>
<evidence type="ECO:0000259" key="5">
    <source>
        <dbReference type="PROSITE" id="PS50237"/>
    </source>
</evidence>
<sequence>MKMIFKFGGPQRNRSKPSMELEGETKLSDAERTRVQDLAYAWDLPPLTENNRRWLFEKLLIHSVIGRVTRQIKQLRRGLKETPMWTLLTQRPDTVPSLFPKEAGTVNHEVLLRRIVWPEDGDDDDDECPVETKCRITGYLRQFIQSATSSELANLLKFWTGWEIVPKSLTVEIVDGRHPTAATCYETLRIPYHYKDYLTFKGDLLACIETCYAGFGLV</sequence>
<evidence type="ECO:0000313" key="6">
    <source>
        <dbReference type="Proteomes" id="UP000192220"/>
    </source>
</evidence>
<accession>A0A2I4AL57</accession>
<reference evidence="7" key="1">
    <citation type="submission" date="2025-08" db="UniProtKB">
        <authorList>
            <consortium name="RefSeq"/>
        </authorList>
    </citation>
    <scope>IDENTIFICATION</scope>
</reference>
<feature type="compositionally biased region" description="Basic and acidic residues" evidence="4">
    <location>
        <begin position="17"/>
        <end position="28"/>
    </location>
</feature>
<gene>
    <name evidence="7" type="primary">LOC106512087</name>
</gene>
<dbReference type="PROSITE" id="PS50237">
    <property type="entry name" value="HECT"/>
    <property type="match status" value="1"/>
</dbReference>
<dbReference type="KEGG" id="alim:106512087"/>
<evidence type="ECO:0000256" key="4">
    <source>
        <dbReference type="SAM" id="MobiDB-lite"/>
    </source>
</evidence>
<feature type="active site" description="Glycyl thioester intermediate" evidence="3">
    <location>
        <position position="184"/>
    </location>
</feature>
<dbReference type="GeneID" id="106512087"/>
<organism evidence="6 7">
    <name type="scientific">Austrofundulus limnaeus</name>
    <name type="common">Annual killifish</name>
    <dbReference type="NCBI Taxonomy" id="52670"/>
    <lineage>
        <taxon>Eukaryota</taxon>
        <taxon>Metazoa</taxon>
        <taxon>Chordata</taxon>
        <taxon>Craniata</taxon>
        <taxon>Vertebrata</taxon>
        <taxon>Euteleostomi</taxon>
        <taxon>Actinopterygii</taxon>
        <taxon>Neopterygii</taxon>
        <taxon>Teleostei</taxon>
        <taxon>Neoteleostei</taxon>
        <taxon>Acanthomorphata</taxon>
        <taxon>Ovalentaria</taxon>
        <taxon>Atherinomorphae</taxon>
        <taxon>Cyprinodontiformes</taxon>
        <taxon>Rivulidae</taxon>
        <taxon>Austrofundulus</taxon>
    </lineage>
</organism>
<feature type="region of interest" description="Disordered" evidence="4">
    <location>
        <begin position="1"/>
        <end position="28"/>
    </location>
</feature>
<evidence type="ECO:0000256" key="2">
    <source>
        <dbReference type="ARBA" id="ARBA00022786"/>
    </source>
</evidence>
<evidence type="ECO:0000313" key="7">
    <source>
        <dbReference type="RefSeq" id="XP_013856234.1"/>
    </source>
</evidence>
<dbReference type="Pfam" id="PF00632">
    <property type="entry name" value="HECT"/>
    <property type="match status" value="1"/>
</dbReference>
<dbReference type="GO" id="GO:0004842">
    <property type="term" value="F:ubiquitin-protein transferase activity"/>
    <property type="evidence" value="ECO:0007669"/>
    <property type="project" value="InterPro"/>
</dbReference>
<dbReference type="AlphaFoldDB" id="A0A2I4AL57"/>
<proteinExistence type="predicted"/>
<name>A0A2I4AL57_AUSLI</name>
<keyword evidence="6" id="KW-1185">Reference proteome</keyword>
<dbReference type="SUPFAM" id="SSF56204">
    <property type="entry name" value="Hect, E3 ligase catalytic domain"/>
    <property type="match status" value="1"/>
</dbReference>
<evidence type="ECO:0000256" key="1">
    <source>
        <dbReference type="ARBA" id="ARBA00022679"/>
    </source>
</evidence>
<dbReference type="Proteomes" id="UP000192220">
    <property type="component" value="Unplaced"/>
</dbReference>
<dbReference type="OrthoDB" id="8940977at2759"/>
<dbReference type="InParanoid" id="A0A2I4AL57"/>